<dbReference type="PANTHER" id="PTHR42901">
    <property type="entry name" value="ALCOHOL DEHYDROGENASE"/>
    <property type="match status" value="1"/>
</dbReference>
<dbReference type="GO" id="GO:0016491">
    <property type="term" value="F:oxidoreductase activity"/>
    <property type="evidence" value="ECO:0007669"/>
    <property type="project" value="UniProtKB-KW"/>
</dbReference>
<dbReference type="InterPro" id="IPR057326">
    <property type="entry name" value="KR_dom"/>
</dbReference>
<dbReference type="InterPro" id="IPR002347">
    <property type="entry name" value="SDR_fam"/>
</dbReference>
<dbReference type="SMART" id="SM00822">
    <property type="entry name" value="PKS_KR"/>
    <property type="match status" value="1"/>
</dbReference>
<dbReference type="Proteomes" id="UP000664534">
    <property type="component" value="Unassembled WGS sequence"/>
</dbReference>
<evidence type="ECO:0000256" key="2">
    <source>
        <dbReference type="ARBA" id="ARBA00023002"/>
    </source>
</evidence>
<dbReference type="Gene3D" id="3.40.50.720">
    <property type="entry name" value="NAD(P)-binding Rossmann-like Domain"/>
    <property type="match status" value="1"/>
</dbReference>
<dbReference type="CDD" id="cd05233">
    <property type="entry name" value="SDR_c"/>
    <property type="match status" value="1"/>
</dbReference>
<dbReference type="AlphaFoldDB" id="A0A8H3G5T9"/>
<comment type="caution">
    <text evidence="4">The sequence shown here is derived from an EMBL/GenBank/DDBJ whole genome shotgun (WGS) entry which is preliminary data.</text>
</comment>
<dbReference type="PRINTS" id="PR00081">
    <property type="entry name" value="GDHRDH"/>
</dbReference>
<accession>A0A8H3G5T9</accession>
<keyword evidence="2" id="KW-0560">Oxidoreductase</keyword>
<organism evidence="4 5">
    <name type="scientific">Imshaugia aleurites</name>
    <dbReference type="NCBI Taxonomy" id="172621"/>
    <lineage>
        <taxon>Eukaryota</taxon>
        <taxon>Fungi</taxon>
        <taxon>Dikarya</taxon>
        <taxon>Ascomycota</taxon>
        <taxon>Pezizomycotina</taxon>
        <taxon>Lecanoromycetes</taxon>
        <taxon>OSLEUM clade</taxon>
        <taxon>Lecanoromycetidae</taxon>
        <taxon>Lecanorales</taxon>
        <taxon>Lecanorineae</taxon>
        <taxon>Parmeliaceae</taxon>
        <taxon>Imshaugia</taxon>
    </lineage>
</organism>
<gene>
    <name evidence="4" type="ORF">IMSHALPRED_010182</name>
</gene>
<evidence type="ECO:0000256" key="1">
    <source>
        <dbReference type="ARBA" id="ARBA00006484"/>
    </source>
</evidence>
<name>A0A8H3G5T9_9LECA</name>
<dbReference type="InterPro" id="IPR036291">
    <property type="entry name" value="NAD(P)-bd_dom_sf"/>
</dbReference>
<proteinExistence type="inferred from homology"/>
<evidence type="ECO:0000313" key="4">
    <source>
        <dbReference type="EMBL" id="CAF9935324.1"/>
    </source>
</evidence>
<protein>
    <recommendedName>
        <fullName evidence="3">Ketoreductase domain-containing protein</fullName>
    </recommendedName>
</protein>
<evidence type="ECO:0000313" key="5">
    <source>
        <dbReference type="Proteomes" id="UP000664534"/>
    </source>
</evidence>
<dbReference type="SUPFAM" id="SSF51735">
    <property type="entry name" value="NAD(P)-binding Rossmann-fold domains"/>
    <property type="match status" value="1"/>
</dbReference>
<dbReference type="PANTHER" id="PTHR42901:SF1">
    <property type="entry name" value="ALCOHOL DEHYDROGENASE"/>
    <property type="match status" value="1"/>
</dbReference>
<dbReference type="OrthoDB" id="1933717at2759"/>
<comment type="similarity">
    <text evidence="1">Belongs to the short-chain dehydrogenases/reductases (SDR) family.</text>
</comment>
<evidence type="ECO:0000259" key="3">
    <source>
        <dbReference type="SMART" id="SM00822"/>
    </source>
</evidence>
<feature type="domain" description="Ketoreductase" evidence="3">
    <location>
        <begin position="32"/>
        <end position="205"/>
    </location>
</feature>
<reference evidence="4" key="1">
    <citation type="submission" date="2021-03" db="EMBL/GenBank/DDBJ databases">
        <authorList>
            <person name="Tagirdzhanova G."/>
        </authorList>
    </citation>
    <scope>NUCLEOTIDE SEQUENCE</scope>
</reference>
<dbReference type="Pfam" id="PF00106">
    <property type="entry name" value="adh_short"/>
    <property type="match status" value="1"/>
</dbReference>
<keyword evidence="5" id="KW-1185">Reference proteome</keyword>
<dbReference type="EMBL" id="CAJPDT010000083">
    <property type="protein sequence ID" value="CAF9935324.1"/>
    <property type="molecule type" value="Genomic_DNA"/>
</dbReference>
<sequence length="299" mass="32244">MRAPFPSLTETYHNASYDAISPTRPELSVAHKTIIVTGGGRGIGPEIARAYAAAGASRIVLLGRTQSTLSQTAEKIEKEFASVSVSTHTADIADQVAIEHVAEKVQNWDVLILNAGVLASPQPIAKSDPADWWRVLETNVKGAMVTTRAFLPSRNNNASIIGLNANMITVPASYPAAAGASAYVCSKFAQLKLLEYVSAENPDVFVVSVHPGVVDTDMLRSMDGHRKLDPAILDNVELPAHFILWLASKEARFLKGRYVCANWDVEELKGKAEVIESTRILEANVHGWPYGGAMDALLA</sequence>